<reference evidence="2" key="1">
    <citation type="submission" date="2023-05" db="EMBL/GenBank/DDBJ databases">
        <title>Nepenthes gracilis genome sequencing.</title>
        <authorList>
            <person name="Fukushima K."/>
        </authorList>
    </citation>
    <scope>NUCLEOTIDE SEQUENCE</scope>
    <source>
        <strain evidence="2">SING2019-196</strain>
    </source>
</reference>
<evidence type="ECO:0000256" key="1">
    <source>
        <dbReference type="SAM" id="MobiDB-lite"/>
    </source>
</evidence>
<feature type="compositionally biased region" description="Gly residues" evidence="1">
    <location>
        <begin position="91"/>
        <end position="105"/>
    </location>
</feature>
<proteinExistence type="predicted"/>
<protein>
    <submittedName>
        <fullName evidence="2">Uncharacterized protein</fullName>
    </submittedName>
</protein>
<accession>A0AAD3Y3N4</accession>
<dbReference type="AlphaFoldDB" id="A0AAD3Y3N4"/>
<feature type="region of interest" description="Disordered" evidence="1">
    <location>
        <begin position="91"/>
        <end position="115"/>
    </location>
</feature>
<evidence type="ECO:0000313" key="2">
    <source>
        <dbReference type="EMBL" id="GMH28048.1"/>
    </source>
</evidence>
<evidence type="ECO:0000313" key="3">
    <source>
        <dbReference type="Proteomes" id="UP001279734"/>
    </source>
</evidence>
<organism evidence="2 3">
    <name type="scientific">Nepenthes gracilis</name>
    <name type="common">Slender pitcher plant</name>
    <dbReference type="NCBI Taxonomy" id="150966"/>
    <lineage>
        <taxon>Eukaryota</taxon>
        <taxon>Viridiplantae</taxon>
        <taxon>Streptophyta</taxon>
        <taxon>Embryophyta</taxon>
        <taxon>Tracheophyta</taxon>
        <taxon>Spermatophyta</taxon>
        <taxon>Magnoliopsida</taxon>
        <taxon>eudicotyledons</taxon>
        <taxon>Gunneridae</taxon>
        <taxon>Pentapetalae</taxon>
        <taxon>Caryophyllales</taxon>
        <taxon>Nepenthaceae</taxon>
        <taxon>Nepenthes</taxon>
    </lineage>
</organism>
<keyword evidence="3" id="KW-1185">Reference proteome</keyword>
<comment type="caution">
    <text evidence="2">The sequence shown here is derived from an EMBL/GenBank/DDBJ whole genome shotgun (WGS) entry which is preliminary data.</text>
</comment>
<gene>
    <name evidence="2" type="ORF">Nepgr_029891</name>
</gene>
<name>A0AAD3Y3N4_NEPGR</name>
<dbReference type="EMBL" id="BSYO01000034">
    <property type="protein sequence ID" value="GMH28048.1"/>
    <property type="molecule type" value="Genomic_DNA"/>
</dbReference>
<sequence length="162" mass="18153">MFRRVNPNGYNFPQQLNQLGNTAPYGNPMWADEQLSEFESDEFRMYSFKELRPDTRYRSIFSYRVQPYAPAVGGPPNGGGGVSWALAGIDDGVGGRSGGGNGGANGENEDEKPKELKLEFLESLRKLTTKEDSHDHRQGEKWGRVEWELPNAEWVSDLLAGR</sequence>
<dbReference type="Proteomes" id="UP001279734">
    <property type="component" value="Unassembled WGS sequence"/>
</dbReference>